<comment type="caution">
    <text evidence="2">The sequence shown here is derived from an EMBL/GenBank/DDBJ whole genome shotgun (WGS) entry which is preliminary data.</text>
</comment>
<dbReference type="GO" id="GO:0005886">
    <property type="term" value="C:plasma membrane"/>
    <property type="evidence" value="ECO:0007669"/>
    <property type="project" value="TreeGrafter"/>
</dbReference>
<feature type="transmembrane region" description="Helical" evidence="1">
    <location>
        <begin position="20"/>
        <end position="48"/>
    </location>
</feature>
<dbReference type="GO" id="GO:0005261">
    <property type="term" value="F:monoatomic cation channel activity"/>
    <property type="evidence" value="ECO:0007669"/>
    <property type="project" value="TreeGrafter"/>
</dbReference>
<evidence type="ECO:0000313" key="2">
    <source>
        <dbReference type="EMBL" id="CAF4816972.1"/>
    </source>
</evidence>
<proteinExistence type="predicted"/>
<keyword evidence="1" id="KW-0812">Transmembrane</keyword>
<gene>
    <name evidence="2" type="ORF">QYT958_LOCUS24821</name>
</gene>
<keyword evidence="1" id="KW-0472">Membrane</keyword>
<name>A0A821Q4Q0_9BILA</name>
<dbReference type="PANTHER" id="PTHR13800:SF1">
    <property type="entry name" value="TRANSIENT RECEPTOR POTENTIAL CATION CHANNEL TRPM"/>
    <property type="match status" value="1"/>
</dbReference>
<dbReference type="EMBL" id="CAJOBR010005411">
    <property type="protein sequence ID" value="CAF4816972.1"/>
    <property type="molecule type" value="Genomic_DNA"/>
</dbReference>
<evidence type="ECO:0000256" key="1">
    <source>
        <dbReference type="SAM" id="Phobius"/>
    </source>
</evidence>
<dbReference type="GO" id="GO:0030001">
    <property type="term" value="P:metal ion transport"/>
    <property type="evidence" value="ECO:0007669"/>
    <property type="project" value="TreeGrafter"/>
</dbReference>
<protein>
    <submittedName>
        <fullName evidence="2">Uncharacterized protein</fullName>
    </submittedName>
</protein>
<keyword evidence="1" id="KW-1133">Transmembrane helix</keyword>
<organism evidence="2 3">
    <name type="scientific">Rotaria socialis</name>
    <dbReference type="NCBI Taxonomy" id="392032"/>
    <lineage>
        <taxon>Eukaryota</taxon>
        <taxon>Metazoa</taxon>
        <taxon>Spiralia</taxon>
        <taxon>Gnathifera</taxon>
        <taxon>Rotifera</taxon>
        <taxon>Eurotatoria</taxon>
        <taxon>Bdelloidea</taxon>
        <taxon>Philodinida</taxon>
        <taxon>Philodinidae</taxon>
        <taxon>Rotaria</taxon>
    </lineage>
</organism>
<dbReference type="Proteomes" id="UP000663848">
    <property type="component" value="Unassembled WGS sequence"/>
</dbReference>
<accession>A0A821Q4Q0</accession>
<evidence type="ECO:0000313" key="3">
    <source>
        <dbReference type="Proteomes" id="UP000663848"/>
    </source>
</evidence>
<dbReference type="PANTHER" id="PTHR13800">
    <property type="entry name" value="TRANSIENT RECEPTOR POTENTIAL CATION CHANNEL, SUBFAMILY M, MEMBER 6"/>
    <property type="match status" value="1"/>
</dbReference>
<reference evidence="2" key="1">
    <citation type="submission" date="2021-02" db="EMBL/GenBank/DDBJ databases">
        <authorList>
            <person name="Nowell W R."/>
        </authorList>
    </citation>
    <scope>NUCLEOTIDE SEQUENCE</scope>
</reference>
<sequence length="346" mass="39809">MHLTSVSPYNITGNNAFGVMVFILTILFVLVANVLLLNVLVALFNVTLEKYKEAAHRRWAYQQFLLVNEYSQKSPFPPPVCLIYYVYQLAKYVYDWCRNQKKDYIYGTTDSESKLSSNIYHSITFNGANQVKHDGTIDSISINFAILPSKSSTSPDHKDPEICLFIVEQAKTEINQNTFKIIESKPLQIDLARMKASESIQTFHNIGLTIKKDQYLAIKFSYEGGNPFTTPGDQYYSSFDKTEPIKKQPMKFTRCRTKGITMSFTVVEDKTIKNQNNRSKSTESSYVEQNLNTVNDNRMHATHIAKSYWKNVIECIKKEERDETEVLEAIETVHMHLGETLQKKDN</sequence>
<dbReference type="InterPro" id="IPR050927">
    <property type="entry name" value="TRPM"/>
</dbReference>
<dbReference type="AlphaFoldDB" id="A0A821Q4Q0"/>